<dbReference type="GO" id="GO:0003677">
    <property type="term" value="F:DNA binding"/>
    <property type="evidence" value="ECO:0007669"/>
    <property type="project" value="UniProtKB-KW"/>
</dbReference>
<keyword evidence="3" id="KW-0804">Transcription</keyword>
<evidence type="ECO:0000313" key="5">
    <source>
        <dbReference type="EMBL" id="PYE17996.1"/>
    </source>
</evidence>
<reference evidence="5 6" key="1">
    <citation type="submission" date="2018-06" db="EMBL/GenBank/DDBJ databases">
        <title>Genomic Encyclopedia of Type Strains, Phase IV (KMG-IV): sequencing the most valuable type-strain genomes for metagenomic binning, comparative biology and taxonomic classification.</title>
        <authorList>
            <person name="Goeker M."/>
        </authorList>
    </citation>
    <scope>NUCLEOTIDE SEQUENCE [LARGE SCALE GENOMIC DNA]</scope>
    <source>
        <strain evidence="5 6">DSM 45521</strain>
    </source>
</reference>
<feature type="domain" description="HTH gntR-type" evidence="4">
    <location>
        <begin position="15"/>
        <end position="82"/>
    </location>
</feature>
<comment type="caution">
    <text evidence="5">The sequence shown here is derived from an EMBL/GenBank/DDBJ whole genome shotgun (WGS) entry which is preliminary data.</text>
</comment>
<evidence type="ECO:0000313" key="6">
    <source>
        <dbReference type="Proteomes" id="UP000247591"/>
    </source>
</evidence>
<dbReference type="InterPro" id="IPR011711">
    <property type="entry name" value="GntR_C"/>
</dbReference>
<dbReference type="SMART" id="SM00345">
    <property type="entry name" value="HTH_GNTR"/>
    <property type="match status" value="1"/>
</dbReference>
<dbReference type="SMART" id="SM00895">
    <property type="entry name" value="FCD"/>
    <property type="match status" value="1"/>
</dbReference>
<dbReference type="AlphaFoldDB" id="A0A318RRE9"/>
<dbReference type="InterPro" id="IPR036388">
    <property type="entry name" value="WH-like_DNA-bd_sf"/>
</dbReference>
<evidence type="ECO:0000259" key="4">
    <source>
        <dbReference type="PROSITE" id="PS50949"/>
    </source>
</evidence>
<organism evidence="5 6">
    <name type="scientific">Williamsia limnetica</name>
    <dbReference type="NCBI Taxonomy" id="882452"/>
    <lineage>
        <taxon>Bacteria</taxon>
        <taxon>Bacillati</taxon>
        <taxon>Actinomycetota</taxon>
        <taxon>Actinomycetes</taxon>
        <taxon>Mycobacteriales</taxon>
        <taxon>Nocardiaceae</taxon>
        <taxon>Williamsia</taxon>
    </lineage>
</organism>
<evidence type="ECO:0000256" key="3">
    <source>
        <dbReference type="ARBA" id="ARBA00023163"/>
    </source>
</evidence>
<keyword evidence="6" id="KW-1185">Reference proteome</keyword>
<name>A0A318RRE9_WILLI</name>
<dbReference type="CDD" id="cd07377">
    <property type="entry name" value="WHTH_GntR"/>
    <property type="match status" value="1"/>
</dbReference>
<accession>A0A318RRE9</accession>
<dbReference type="Pfam" id="PF07729">
    <property type="entry name" value="FCD"/>
    <property type="match status" value="1"/>
</dbReference>
<sequence>MALARGSLDEQGLPVSLVDVAGRRVRDAILSGSLKPGDKIVEEQLCASLGISRAPLREALRLLGQQGLVEHIPRRGSRVTEWSPQDILQLFELRSILERHAIESALPLADVETALDPVRQALDDMRTASERDDDLEKDDAHRRFHAAVVGLAGNRQLDIAMEPVLLKLQLPMAINLRNEARVHDPSDGIRRHQRILEALETNDSRIAVAAAKNHGQLAYLGLESNS</sequence>
<dbReference type="SUPFAM" id="SSF48008">
    <property type="entry name" value="GntR ligand-binding domain-like"/>
    <property type="match status" value="1"/>
</dbReference>
<evidence type="ECO:0000256" key="2">
    <source>
        <dbReference type="ARBA" id="ARBA00023125"/>
    </source>
</evidence>
<dbReference type="InterPro" id="IPR008920">
    <property type="entry name" value="TF_FadR/GntR_C"/>
</dbReference>
<evidence type="ECO:0000256" key="1">
    <source>
        <dbReference type="ARBA" id="ARBA00023015"/>
    </source>
</evidence>
<dbReference type="PANTHER" id="PTHR43537">
    <property type="entry name" value="TRANSCRIPTIONAL REGULATOR, GNTR FAMILY"/>
    <property type="match status" value="1"/>
</dbReference>
<dbReference type="InterPro" id="IPR036390">
    <property type="entry name" value="WH_DNA-bd_sf"/>
</dbReference>
<keyword evidence="2" id="KW-0238">DNA-binding</keyword>
<dbReference type="Gene3D" id="1.10.10.10">
    <property type="entry name" value="Winged helix-like DNA-binding domain superfamily/Winged helix DNA-binding domain"/>
    <property type="match status" value="1"/>
</dbReference>
<dbReference type="InterPro" id="IPR000524">
    <property type="entry name" value="Tscrpt_reg_HTH_GntR"/>
</dbReference>
<dbReference type="PROSITE" id="PS50949">
    <property type="entry name" value="HTH_GNTR"/>
    <property type="match status" value="1"/>
</dbReference>
<dbReference type="EMBL" id="QJSP01000005">
    <property type="protein sequence ID" value="PYE17996.1"/>
    <property type="molecule type" value="Genomic_DNA"/>
</dbReference>
<dbReference type="OrthoDB" id="3570892at2"/>
<dbReference type="Pfam" id="PF00392">
    <property type="entry name" value="GntR"/>
    <property type="match status" value="1"/>
</dbReference>
<gene>
    <name evidence="5" type="ORF">DFR67_105141</name>
</gene>
<dbReference type="GO" id="GO:0003700">
    <property type="term" value="F:DNA-binding transcription factor activity"/>
    <property type="evidence" value="ECO:0007669"/>
    <property type="project" value="InterPro"/>
</dbReference>
<dbReference type="PANTHER" id="PTHR43537:SF45">
    <property type="entry name" value="GNTR FAMILY REGULATORY PROTEIN"/>
    <property type="match status" value="1"/>
</dbReference>
<protein>
    <submittedName>
        <fullName evidence="5">GntR family transcriptional regulator</fullName>
    </submittedName>
</protein>
<keyword evidence="1" id="KW-0805">Transcription regulation</keyword>
<dbReference type="Gene3D" id="1.20.120.530">
    <property type="entry name" value="GntR ligand-binding domain-like"/>
    <property type="match status" value="1"/>
</dbReference>
<dbReference type="Proteomes" id="UP000247591">
    <property type="component" value="Unassembled WGS sequence"/>
</dbReference>
<dbReference type="SUPFAM" id="SSF46785">
    <property type="entry name" value="Winged helix' DNA-binding domain"/>
    <property type="match status" value="1"/>
</dbReference>
<proteinExistence type="predicted"/>
<dbReference type="RefSeq" id="WP_110469369.1">
    <property type="nucleotide sequence ID" value="NZ_QJSP01000005.1"/>
</dbReference>